<keyword evidence="2" id="KW-0808">Transferase</keyword>
<comment type="caution">
    <text evidence="2">The sequence shown here is derived from an EMBL/GenBank/DDBJ whole genome shotgun (WGS) entry which is preliminary data.</text>
</comment>
<dbReference type="AlphaFoldDB" id="A0A2S9QIA0"/>
<dbReference type="OrthoDB" id="9799278at2"/>
<feature type="domain" description="Polysaccharide pyruvyl transferase" evidence="1">
    <location>
        <begin position="16"/>
        <end position="295"/>
    </location>
</feature>
<proteinExistence type="predicted"/>
<evidence type="ECO:0000313" key="3">
    <source>
        <dbReference type="Proteomes" id="UP000237682"/>
    </source>
</evidence>
<dbReference type="InterPro" id="IPR007345">
    <property type="entry name" value="Polysacch_pyruvyl_Trfase"/>
</dbReference>
<reference evidence="2 3" key="1">
    <citation type="submission" date="2018-02" db="EMBL/GenBank/DDBJ databases">
        <title>Whole genome sequencing of endophytic bacterium.</title>
        <authorList>
            <person name="Eedara R."/>
            <person name="Podile A.R."/>
        </authorList>
    </citation>
    <scope>NUCLEOTIDE SEQUENCE [LARGE SCALE GENOMIC DNA]</scope>
    <source>
        <strain evidence="2 3">RP1T</strain>
    </source>
</reference>
<name>A0A2S9QIA0_9HYPH</name>
<sequence length="355" mass="38967">MALHRIGVLTFHRCINYGSYWQARCLVEGLRAMGHDAVLLDHSSTKANRREWRCALQPQPSSRGLGGDRRTHALKTREFFDAFARLPLSMPFSTEDPDLAEEFDIVLVGSDEVWNLRHPWYGGYPIFYGKGLKTDRLVAYAASFGNHPASDGLPDQWAALLANFTAISVRDENSEQLVRGALGVAPEVVVDPCLLFPSVIDRGPIETETPYVAVYGHGFPKWFAAAAAKWASSSGLRLVSVGYRNDWADAQQIAAGPERFATLMAGATAVVTNFFHGCVFALLNAKPFACVSSDYRANKVRDLMQTAGSPLNLVTEANVGTVPGLLEAPPGPEVRRRLDLLRARSLDYLRHAVAP</sequence>
<gene>
    <name evidence="2" type="ORF">C5L14_00295</name>
</gene>
<organism evidence="2 3">
    <name type="scientific">Labrys okinawensis</name>
    <dbReference type="NCBI Taxonomy" id="346911"/>
    <lineage>
        <taxon>Bacteria</taxon>
        <taxon>Pseudomonadati</taxon>
        <taxon>Pseudomonadota</taxon>
        <taxon>Alphaproteobacteria</taxon>
        <taxon>Hyphomicrobiales</taxon>
        <taxon>Xanthobacteraceae</taxon>
        <taxon>Labrys</taxon>
    </lineage>
</organism>
<keyword evidence="3" id="KW-1185">Reference proteome</keyword>
<dbReference type="Proteomes" id="UP000237682">
    <property type="component" value="Unassembled WGS sequence"/>
</dbReference>
<dbReference type="EMBL" id="PUEJ01000001">
    <property type="protein sequence ID" value="PRH89074.1"/>
    <property type="molecule type" value="Genomic_DNA"/>
</dbReference>
<dbReference type="GO" id="GO:0016740">
    <property type="term" value="F:transferase activity"/>
    <property type="evidence" value="ECO:0007669"/>
    <property type="project" value="UniProtKB-KW"/>
</dbReference>
<dbReference type="Pfam" id="PF04230">
    <property type="entry name" value="PS_pyruv_trans"/>
    <property type="match status" value="1"/>
</dbReference>
<dbReference type="RefSeq" id="WP_105860041.1">
    <property type="nucleotide sequence ID" value="NZ_PUEJ01000001.1"/>
</dbReference>
<evidence type="ECO:0000313" key="2">
    <source>
        <dbReference type="EMBL" id="PRH89074.1"/>
    </source>
</evidence>
<protein>
    <submittedName>
        <fullName evidence="2">Polysaccharide pyruvyl transferase</fullName>
    </submittedName>
</protein>
<evidence type="ECO:0000259" key="1">
    <source>
        <dbReference type="Pfam" id="PF04230"/>
    </source>
</evidence>
<accession>A0A2S9QIA0</accession>